<keyword evidence="6" id="KW-1185">Reference proteome</keyword>
<proteinExistence type="inferred from homology"/>
<evidence type="ECO:0000256" key="4">
    <source>
        <dbReference type="RuleBase" id="RU003540"/>
    </source>
</evidence>
<evidence type="ECO:0000256" key="3">
    <source>
        <dbReference type="ARBA" id="ARBA00023216"/>
    </source>
</evidence>
<organism evidence="5 6">
    <name type="scientific">Megalops atlanticus</name>
    <name type="common">Tarpon</name>
    <name type="synonym">Clupea gigantea</name>
    <dbReference type="NCBI Taxonomy" id="7932"/>
    <lineage>
        <taxon>Eukaryota</taxon>
        <taxon>Metazoa</taxon>
        <taxon>Chordata</taxon>
        <taxon>Craniata</taxon>
        <taxon>Vertebrata</taxon>
        <taxon>Euteleostomi</taxon>
        <taxon>Actinopterygii</taxon>
        <taxon>Neopterygii</taxon>
        <taxon>Teleostei</taxon>
        <taxon>Elopiformes</taxon>
        <taxon>Megalopidae</taxon>
        <taxon>Megalops</taxon>
    </lineage>
</organism>
<dbReference type="GO" id="GO:0005886">
    <property type="term" value="C:plasma membrane"/>
    <property type="evidence" value="ECO:0007669"/>
    <property type="project" value="TreeGrafter"/>
</dbReference>
<dbReference type="GO" id="GO:0005737">
    <property type="term" value="C:cytoplasm"/>
    <property type="evidence" value="ECO:0007669"/>
    <property type="project" value="TreeGrafter"/>
</dbReference>
<dbReference type="Proteomes" id="UP001046870">
    <property type="component" value="Chromosome 21"/>
</dbReference>
<evidence type="ECO:0000313" key="6">
    <source>
        <dbReference type="Proteomes" id="UP001046870"/>
    </source>
</evidence>
<sequence>MQGMVNKTKTALKTEEMVTASDDDMWWGTLGTVRPFPDFNEEKDALQIQDALKEKDVGTLVRILTNRTNAQRQSIVKAYHTLTKKDLAPALKKALSGDLESLLLGLLMLPGQFDAHRLRQAMQGLGTDEETLLEVLCTRTPQQLKDITATYKQEYGKDLEKDLMSETSGDFTKLLQALLKRENSTGVIDEDAKDLINAVNGKKADVAVWIRILTTRDPDHLNKVFYRWEVETGKTMAQALQQHFGDTSGDLQLGLHTLVSCIQNPSLYLAQRIHSMKGAVVQGILVSHSEEDLLSVRVDYRRLTGTSLYSTLQKAYKGHLQEALLALCRSEDL</sequence>
<accession>A0A9D3T2I4</accession>
<evidence type="ECO:0000256" key="2">
    <source>
        <dbReference type="ARBA" id="ARBA00022737"/>
    </source>
</evidence>
<keyword evidence="3 4" id="KW-0041">Annexin</keyword>
<comment type="similarity">
    <text evidence="1 4">Belongs to the annexin family.</text>
</comment>
<dbReference type="PRINTS" id="PR00196">
    <property type="entry name" value="ANNEXIN"/>
</dbReference>
<comment type="domain">
    <text evidence="4">A pair of annexin repeats may form one binding site for calcium and phospholipid.</text>
</comment>
<dbReference type="InterPro" id="IPR018502">
    <property type="entry name" value="Annexin_repeat"/>
</dbReference>
<comment type="caution">
    <text evidence="5">The sequence shown here is derived from an EMBL/GenBank/DDBJ whole genome shotgun (WGS) entry which is preliminary data.</text>
</comment>
<dbReference type="PANTHER" id="PTHR10502:SF8">
    <property type="entry name" value="ANNEXIN"/>
    <property type="match status" value="1"/>
</dbReference>
<evidence type="ECO:0000256" key="1">
    <source>
        <dbReference type="ARBA" id="ARBA00007831"/>
    </source>
</evidence>
<evidence type="ECO:0000313" key="5">
    <source>
        <dbReference type="EMBL" id="KAG7457981.1"/>
    </source>
</evidence>
<dbReference type="PROSITE" id="PS00223">
    <property type="entry name" value="ANNEXIN_1"/>
    <property type="match status" value="1"/>
</dbReference>
<dbReference type="GO" id="GO:0005509">
    <property type="term" value="F:calcium ion binding"/>
    <property type="evidence" value="ECO:0007669"/>
    <property type="project" value="InterPro"/>
</dbReference>
<dbReference type="InterPro" id="IPR001464">
    <property type="entry name" value="Annexin"/>
</dbReference>
<dbReference type="SMART" id="SM00335">
    <property type="entry name" value="ANX"/>
    <property type="match status" value="4"/>
</dbReference>
<name>A0A9D3T2I4_MEGAT</name>
<dbReference type="AlphaFoldDB" id="A0A9D3T2I4"/>
<keyword evidence="4" id="KW-0106">Calcium</keyword>
<protein>
    <recommendedName>
        <fullName evidence="4">Annexin</fullName>
    </recommendedName>
</protein>
<dbReference type="PANTHER" id="PTHR10502">
    <property type="entry name" value="ANNEXIN"/>
    <property type="match status" value="1"/>
</dbReference>
<dbReference type="SUPFAM" id="SSF47874">
    <property type="entry name" value="Annexin"/>
    <property type="match status" value="1"/>
</dbReference>
<dbReference type="OrthoDB" id="37886at2759"/>
<keyword evidence="4" id="KW-0111">Calcium/phospholipid-binding</keyword>
<keyword evidence="2 4" id="KW-0677">Repeat</keyword>
<dbReference type="InterPro" id="IPR037104">
    <property type="entry name" value="Annexin_sf"/>
</dbReference>
<dbReference type="GO" id="GO:0005634">
    <property type="term" value="C:nucleus"/>
    <property type="evidence" value="ECO:0007669"/>
    <property type="project" value="TreeGrafter"/>
</dbReference>
<dbReference type="PROSITE" id="PS51897">
    <property type="entry name" value="ANNEXIN_2"/>
    <property type="match status" value="3"/>
</dbReference>
<dbReference type="Pfam" id="PF00191">
    <property type="entry name" value="Annexin"/>
    <property type="match status" value="4"/>
</dbReference>
<gene>
    <name evidence="5" type="ORF">MATL_G00233010</name>
</gene>
<dbReference type="InterPro" id="IPR018252">
    <property type="entry name" value="Annexin_repeat_CS"/>
</dbReference>
<dbReference type="FunFam" id="1.10.220.10:FF:000003">
    <property type="entry name" value="Annexin"/>
    <property type="match status" value="1"/>
</dbReference>
<dbReference type="Gene3D" id="1.10.220.10">
    <property type="entry name" value="Annexin"/>
    <property type="match status" value="4"/>
</dbReference>
<dbReference type="GO" id="GO:0012506">
    <property type="term" value="C:vesicle membrane"/>
    <property type="evidence" value="ECO:0007669"/>
    <property type="project" value="TreeGrafter"/>
</dbReference>
<dbReference type="EMBL" id="JAFDVH010000021">
    <property type="protein sequence ID" value="KAG7457981.1"/>
    <property type="molecule type" value="Genomic_DNA"/>
</dbReference>
<dbReference type="GO" id="GO:0005544">
    <property type="term" value="F:calcium-dependent phospholipid binding"/>
    <property type="evidence" value="ECO:0007669"/>
    <property type="project" value="UniProtKB-KW"/>
</dbReference>
<dbReference type="GO" id="GO:0001786">
    <property type="term" value="F:phosphatidylserine binding"/>
    <property type="evidence" value="ECO:0007669"/>
    <property type="project" value="TreeGrafter"/>
</dbReference>
<reference evidence="5" key="1">
    <citation type="submission" date="2021-01" db="EMBL/GenBank/DDBJ databases">
        <authorList>
            <person name="Zahm M."/>
            <person name="Roques C."/>
            <person name="Cabau C."/>
            <person name="Klopp C."/>
            <person name="Donnadieu C."/>
            <person name="Jouanno E."/>
            <person name="Lampietro C."/>
            <person name="Louis A."/>
            <person name="Herpin A."/>
            <person name="Echchiki A."/>
            <person name="Berthelot C."/>
            <person name="Parey E."/>
            <person name="Roest-Crollius H."/>
            <person name="Braasch I."/>
            <person name="Postlethwait J."/>
            <person name="Bobe J."/>
            <person name="Montfort J."/>
            <person name="Bouchez O."/>
            <person name="Begum T."/>
            <person name="Mejri S."/>
            <person name="Adams A."/>
            <person name="Chen W.-J."/>
            <person name="Guiguen Y."/>
        </authorList>
    </citation>
    <scope>NUCLEOTIDE SEQUENCE</scope>
    <source>
        <strain evidence="5">YG-15Mar2019-1</strain>
        <tissue evidence="5">Brain</tissue>
    </source>
</reference>